<dbReference type="Proteomes" id="UP000198925">
    <property type="component" value="Unassembled WGS sequence"/>
</dbReference>
<dbReference type="SMART" id="SM00563">
    <property type="entry name" value="PlsC"/>
    <property type="match status" value="1"/>
</dbReference>
<accession>A0A1G6VR95</accession>
<dbReference type="EMBL" id="FMZX01000009">
    <property type="protein sequence ID" value="SDD55385.1"/>
    <property type="molecule type" value="Genomic_DNA"/>
</dbReference>
<feature type="domain" description="Phospholipid/glycerol acyltransferase" evidence="1">
    <location>
        <begin position="53"/>
        <end position="172"/>
    </location>
</feature>
<dbReference type="SUPFAM" id="SSF69593">
    <property type="entry name" value="Glycerol-3-phosphate (1)-acyltransferase"/>
    <property type="match status" value="1"/>
</dbReference>
<dbReference type="AlphaFoldDB" id="A0A1G6VR95"/>
<protein>
    <submittedName>
        <fullName evidence="2">1-acyl-sn-glycerol-3-phosphate acyltransferase</fullName>
    </submittedName>
</protein>
<evidence type="ECO:0000313" key="3">
    <source>
        <dbReference type="Proteomes" id="UP000198925"/>
    </source>
</evidence>
<name>A0A1G6VR95_9PROT</name>
<dbReference type="GO" id="GO:0016746">
    <property type="term" value="F:acyltransferase activity"/>
    <property type="evidence" value="ECO:0007669"/>
    <property type="project" value="UniProtKB-KW"/>
</dbReference>
<keyword evidence="3" id="KW-1185">Reference proteome</keyword>
<organism evidence="2 3">
    <name type="scientific">Belnapia rosea</name>
    <dbReference type="NCBI Taxonomy" id="938405"/>
    <lineage>
        <taxon>Bacteria</taxon>
        <taxon>Pseudomonadati</taxon>
        <taxon>Pseudomonadota</taxon>
        <taxon>Alphaproteobacteria</taxon>
        <taxon>Acetobacterales</taxon>
        <taxon>Roseomonadaceae</taxon>
        <taxon>Belnapia</taxon>
    </lineage>
</organism>
<dbReference type="RefSeq" id="WP_090663917.1">
    <property type="nucleotide sequence ID" value="NZ_FMZX01000009.1"/>
</dbReference>
<dbReference type="CDD" id="cd06551">
    <property type="entry name" value="LPLAT"/>
    <property type="match status" value="1"/>
</dbReference>
<evidence type="ECO:0000313" key="2">
    <source>
        <dbReference type="EMBL" id="SDD55385.1"/>
    </source>
</evidence>
<dbReference type="STRING" id="938405.SAMN02927895_01348"/>
<dbReference type="InterPro" id="IPR002123">
    <property type="entry name" value="Plipid/glycerol_acylTrfase"/>
</dbReference>
<keyword evidence="2" id="KW-0012">Acyltransferase</keyword>
<sequence>MSAQHEPGPAALFSPARFAFFRFIFGRFAARRLRAIRLAHWGAPWPGEGSGPLVIYANHPSWWDGVAFMVLSTELLPGRRMFIPMEAEALSRYGFMRRLGVFGVEQQSARGAVAFLRTAQAVLADPAHMLWMNAPGRFCDVRERPVPIAPGLVRLAELAPEARFLPLALEYPFWTEAAPEMLAAFGPPIAAAELAALDREARTNRLRTALEAVMDRLAEDAIARDPGRFRPVLEGRAGMGGIYQGWRQARAAFRGEAFDPRHDPRAGG</sequence>
<proteinExistence type="predicted"/>
<keyword evidence="2" id="KW-0808">Transferase</keyword>
<evidence type="ECO:0000259" key="1">
    <source>
        <dbReference type="SMART" id="SM00563"/>
    </source>
</evidence>
<reference evidence="2 3" key="1">
    <citation type="submission" date="2016-10" db="EMBL/GenBank/DDBJ databases">
        <authorList>
            <person name="de Groot N.N."/>
        </authorList>
    </citation>
    <scope>NUCLEOTIDE SEQUENCE [LARGE SCALE GENOMIC DNA]</scope>
    <source>
        <strain evidence="2 3">CPCC 100156</strain>
    </source>
</reference>
<gene>
    <name evidence="2" type="ORF">SAMN04487779_1009127</name>
</gene>